<feature type="compositionally biased region" description="Low complexity" evidence="4">
    <location>
        <begin position="455"/>
        <end position="472"/>
    </location>
</feature>
<gene>
    <name evidence="6" type="ORF">BJ999_005444</name>
</gene>
<dbReference type="InterPro" id="IPR011990">
    <property type="entry name" value="TPR-like_helical_dom_sf"/>
</dbReference>
<dbReference type="PRINTS" id="PR00320">
    <property type="entry name" value="GPROTEINBRPT"/>
</dbReference>
<evidence type="ECO:0000259" key="5">
    <source>
        <dbReference type="PROSITE" id="PS50011"/>
    </source>
</evidence>
<dbReference type="PROSITE" id="PS50082">
    <property type="entry name" value="WD_REPEATS_2"/>
    <property type="match status" value="7"/>
</dbReference>
<proteinExistence type="predicted"/>
<feature type="region of interest" description="Disordered" evidence="4">
    <location>
        <begin position="455"/>
        <end position="479"/>
    </location>
</feature>
<dbReference type="EMBL" id="JACCBT010000001">
    <property type="protein sequence ID" value="NYE15148.1"/>
    <property type="molecule type" value="Genomic_DNA"/>
</dbReference>
<reference evidence="6 7" key="1">
    <citation type="submission" date="2020-07" db="EMBL/GenBank/DDBJ databases">
        <title>Sequencing the genomes of 1000 actinobacteria strains.</title>
        <authorList>
            <person name="Klenk H.-P."/>
        </authorList>
    </citation>
    <scope>NUCLEOTIDE SEQUENCE [LARGE SCALE GENOMIC DNA]</scope>
    <source>
        <strain evidence="6 7">DSM 43461</strain>
    </source>
</reference>
<dbReference type="Pfam" id="PF00069">
    <property type="entry name" value="Pkinase"/>
    <property type="match status" value="1"/>
</dbReference>
<evidence type="ECO:0000256" key="2">
    <source>
        <dbReference type="ARBA" id="ARBA00022737"/>
    </source>
</evidence>
<dbReference type="GO" id="GO:0004672">
    <property type="term" value="F:protein kinase activity"/>
    <property type="evidence" value="ECO:0007669"/>
    <property type="project" value="InterPro"/>
</dbReference>
<dbReference type="CDD" id="cd14014">
    <property type="entry name" value="STKc_PknB_like"/>
    <property type="match status" value="1"/>
</dbReference>
<dbReference type="Gene3D" id="2.130.10.10">
    <property type="entry name" value="YVTN repeat-like/Quinoprotein amine dehydrogenase"/>
    <property type="match status" value="5"/>
</dbReference>
<evidence type="ECO:0000256" key="1">
    <source>
        <dbReference type="ARBA" id="ARBA00022574"/>
    </source>
</evidence>
<feature type="repeat" description="WD" evidence="3">
    <location>
        <begin position="1075"/>
        <end position="1116"/>
    </location>
</feature>
<dbReference type="PROSITE" id="PS00108">
    <property type="entry name" value="PROTEIN_KINASE_ST"/>
    <property type="match status" value="1"/>
</dbReference>
<comment type="caution">
    <text evidence="6">The sequence shown here is derived from an EMBL/GenBank/DDBJ whole genome shotgun (WGS) entry which is preliminary data.</text>
</comment>
<dbReference type="InterPro" id="IPR020472">
    <property type="entry name" value="WD40_PAC1"/>
</dbReference>
<dbReference type="Pfam" id="PF13432">
    <property type="entry name" value="TPR_16"/>
    <property type="match status" value="1"/>
</dbReference>
<feature type="repeat" description="WD" evidence="3">
    <location>
        <begin position="872"/>
        <end position="913"/>
    </location>
</feature>
<feature type="repeat" description="WD" evidence="3">
    <location>
        <begin position="956"/>
        <end position="990"/>
    </location>
</feature>
<accession>A0A7Y9GEP2</accession>
<dbReference type="PANTHER" id="PTHR44129">
    <property type="entry name" value="WD REPEAT-CONTAINING PROTEIN POP1"/>
    <property type="match status" value="1"/>
</dbReference>
<feature type="domain" description="Protein kinase" evidence="5">
    <location>
        <begin position="20"/>
        <end position="291"/>
    </location>
</feature>
<dbReference type="AlphaFoldDB" id="A0A7Y9GEP2"/>
<evidence type="ECO:0000313" key="7">
    <source>
        <dbReference type="Proteomes" id="UP000591272"/>
    </source>
</evidence>
<dbReference type="RefSeq" id="WP_179835893.1">
    <property type="nucleotide sequence ID" value="NZ_BMRD01000016.1"/>
</dbReference>
<protein>
    <submittedName>
        <fullName evidence="6">WD40 repeat protein</fullName>
    </submittedName>
</protein>
<dbReference type="InterPro" id="IPR050349">
    <property type="entry name" value="WD_LIS1/nudF_dynein_reg"/>
</dbReference>
<keyword evidence="7" id="KW-1185">Reference proteome</keyword>
<dbReference type="PROSITE" id="PS50011">
    <property type="entry name" value="PROTEIN_KINASE_DOM"/>
    <property type="match status" value="1"/>
</dbReference>
<dbReference type="Proteomes" id="UP000591272">
    <property type="component" value="Unassembled WGS sequence"/>
</dbReference>
<evidence type="ECO:0000313" key="6">
    <source>
        <dbReference type="EMBL" id="NYE15148.1"/>
    </source>
</evidence>
<sequence>MTDAGDLRAWRRGDVVLDLYEVLDVVASGGMGLVYRVRHRGWDAELAMKVPRPEVVATHGGLREFEDEAQTWVGLGLHPHTVSCAYVRRLGPLPGVFAEWVDGGSLADAIRAGRLRDPDPRRATGRIVDVAIQFAWGLDHAHRAGLVHQDVKPANVMLARDGTAKVTDFGLAKARVRAGEDGVPRPDADPLVSFAGLTPAYCSPEQALAARDRRTPLTRATDVWSWALSVLSMFTGGPPVRSGALGGRAFEEFAARAPGLPPSLTALLRACFRPDPAARPDRMDELAGELVTVYAQVVGAPYPRERPRPATLLADGLANQALSMLDLGYPAEAEALWERALQTDPHNPHAVFGRGLHRWRAGRLTDAELAGELEAVRATHGGDWIGDHLLGLVHLERGDPAEAAAFLEAAVRRAPDAPEPAAALERARRLRAPGPPVVLEGHAGGVGAIALGPGAATAASGGRGDPSAPASGSEGGTEGGTVRIWDLAAGRCLHAVPAHTGGFAGGVSAVALSPCGRFTASGGGDGTLLLWDVRAGRVLHRFEDHPGRVASLGFSGDGSLLVSATEGGGVRVWATLGGRRLRTLQTEQDLDRGHGTSVAVTGDGAHVVKWEPTTMRLRVWDTGTGNLVRTMPLPGATVALGPGGRVALAVSDKEQRLVDPVAGLPLRTVRFPVGRGGRFAVSGDGARALTDGLQLWDLNDGRCLRTLPGDGGSLVAPVLSGDGRHALTAAGRAVHAWRLGPAGPRAPWSHARPRAATELAREADTAGLALARARGHTERGDWARAAAEIRAARNVPGHERNRELLDLWRAAGRHGRPTAVTGAWEVRPLPDTERRLVSGSVLSSGGVLALRFGGWSLVWLVDVETGERLHALQVGGTSLEALAFSPDGSRLLTGASDGRVRVWDVASGACVHVLGGHRAEVRALAVSPDGRLAASGDERGVVRVWDLADGRRRNVLKGHGGIVFTVGFGAGGRTLLVGDQQRIVTLWELDGERRHILPGRTPAAMSADGRTVVSCGHTVGTLWTADGTTGQADGYVPGPSEELASIEVSADGGVAATVGPGHALRVFDVRAGRLLHRLSDSTTCLAPAADGRFAISGESDGTLRVWDLPAGRCLHSFSAHTAAVAWAGLSADSRIAITRTRDRGMRVWELDWDYAH</sequence>
<dbReference type="SUPFAM" id="SSF56112">
    <property type="entry name" value="Protein kinase-like (PK-like)"/>
    <property type="match status" value="1"/>
</dbReference>
<keyword evidence="1 3" id="KW-0853">WD repeat</keyword>
<dbReference type="Gene3D" id="3.30.200.20">
    <property type="entry name" value="Phosphorylase Kinase, domain 1"/>
    <property type="match status" value="1"/>
</dbReference>
<dbReference type="Gene3D" id="1.25.40.10">
    <property type="entry name" value="Tetratricopeptide repeat domain"/>
    <property type="match status" value="1"/>
</dbReference>
<feature type="repeat" description="WD" evidence="3">
    <location>
        <begin position="542"/>
        <end position="583"/>
    </location>
</feature>
<dbReference type="PROSITE" id="PS50294">
    <property type="entry name" value="WD_REPEATS_REGION"/>
    <property type="match status" value="5"/>
</dbReference>
<dbReference type="InterPro" id="IPR019775">
    <property type="entry name" value="WD40_repeat_CS"/>
</dbReference>
<dbReference type="SUPFAM" id="SSF48452">
    <property type="entry name" value="TPR-like"/>
    <property type="match status" value="1"/>
</dbReference>
<evidence type="ECO:0000256" key="4">
    <source>
        <dbReference type="SAM" id="MobiDB-lite"/>
    </source>
</evidence>
<dbReference type="SUPFAM" id="SSF50974">
    <property type="entry name" value="Nitrous oxide reductase, N-terminal domain"/>
    <property type="match status" value="1"/>
</dbReference>
<dbReference type="Gene3D" id="1.10.510.10">
    <property type="entry name" value="Transferase(Phosphotransferase) domain 1"/>
    <property type="match status" value="1"/>
</dbReference>
<dbReference type="SUPFAM" id="SSF63829">
    <property type="entry name" value="Calcium-dependent phosphotriesterase"/>
    <property type="match status" value="1"/>
</dbReference>
<dbReference type="InterPro" id="IPR036322">
    <property type="entry name" value="WD40_repeat_dom_sf"/>
</dbReference>
<dbReference type="CDD" id="cd00200">
    <property type="entry name" value="WD40"/>
    <property type="match status" value="1"/>
</dbReference>
<feature type="repeat" description="WD" evidence="3">
    <location>
        <begin position="914"/>
        <end position="955"/>
    </location>
</feature>
<dbReference type="InterPro" id="IPR015943">
    <property type="entry name" value="WD40/YVTN_repeat-like_dom_sf"/>
</dbReference>
<dbReference type="SMART" id="SM00220">
    <property type="entry name" value="S_TKc"/>
    <property type="match status" value="1"/>
</dbReference>
<dbReference type="InterPro" id="IPR000719">
    <property type="entry name" value="Prot_kinase_dom"/>
</dbReference>
<dbReference type="SUPFAM" id="SSF50978">
    <property type="entry name" value="WD40 repeat-like"/>
    <property type="match status" value="1"/>
</dbReference>
<feature type="repeat" description="WD" evidence="3">
    <location>
        <begin position="1117"/>
        <end position="1151"/>
    </location>
</feature>
<feature type="repeat" description="WD" evidence="3">
    <location>
        <begin position="500"/>
        <end position="541"/>
    </location>
</feature>
<name>A0A7Y9GEP2_9ACTN</name>
<evidence type="ECO:0000256" key="3">
    <source>
        <dbReference type="PROSITE-ProRule" id="PRU00221"/>
    </source>
</evidence>
<dbReference type="InterPro" id="IPR008271">
    <property type="entry name" value="Ser/Thr_kinase_AS"/>
</dbReference>
<keyword evidence="2" id="KW-0677">Repeat</keyword>
<dbReference type="Pfam" id="PF00400">
    <property type="entry name" value="WD40"/>
    <property type="match status" value="5"/>
</dbReference>
<dbReference type="SMART" id="SM00320">
    <property type="entry name" value="WD40"/>
    <property type="match status" value="10"/>
</dbReference>
<dbReference type="GO" id="GO:0005524">
    <property type="term" value="F:ATP binding"/>
    <property type="evidence" value="ECO:0007669"/>
    <property type="project" value="InterPro"/>
</dbReference>
<organism evidence="6 7">
    <name type="scientific">Actinomadura citrea</name>
    <dbReference type="NCBI Taxonomy" id="46158"/>
    <lineage>
        <taxon>Bacteria</taxon>
        <taxon>Bacillati</taxon>
        <taxon>Actinomycetota</taxon>
        <taxon>Actinomycetes</taxon>
        <taxon>Streptosporangiales</taxon>
        <taxon>Thermomonosporaceae</taxon>
        <taxon>Actinomadura</taxon>
    </lineage>
</organism>
<dbReference type="InterPro" id="IPR011045">
    <property type="entry name" value="N2O_reductase_N"/>
</dbReference>
<dbReference type="InterPro" id="IPR001680">
    <property type="entry name" value="WD40_rpt"/>
</dbReference>
<dbReference type="PROSITE" id="PS00678">
    <property type="entry name" value="WD_REPEATS_1"/>
    <property type="match status" value="3"/>
</dbReference>
<dbReference type="InterPro" id="IPR011009">
    <property type="entry name" value="Kinase-like_dom_sf"/>
</dbReference>